<keyword evidence="1" id="KW-0812">Transmembrane</keyword>
<dbReference type="InterPro" id="IPR046093">
    <property type="entry name" value="DUF6111"/>
</dbReference>
<evidence type="ECO:0000313" key="3">
    <source>
        <dbReference type="Proteomes" id="UP000017819"/>
    </source>
</evidence>
<sequence length="79" mass="9046">MALFLAPFVVYAFYLYFSHRDPLAREAWETRATWWLTAVGLVLLIGSILLVSAFRGATPDRTYVPPRFEDGRVVPGHFE</sequence>
<comment type="caution">
    <text evidence="2">The sequence shown here is derived from an EMBL/GenBank/DDBJ whole genome shotgun (WGS) entry which is preliminary data.</text>
</comment>
<protein>
    <submittedName>
        <fullName evidence="2">Uncharacterized protein</fullName>
    </submittedName>
</protein>
<evidence type="ECO:0000313" key="2">
    <source>
        <dbReference type="EMBL" id="ESR23162.1"/>
    </source>
</evidence>
<dbReference type="STRING" id="631454.N177_3230"/>
<accession>V4QTR6</accession>
<dbReference type="AlphaFoldDB" id="V4QTR6"/>
<proteinExistence type="predicted"/>
<keyword evidence="3" id="KW-1185">Reference proteome</keyword>
<dbReference type="Pfam" id="PF19606">
    <property type="entry name" value="DUF6111"/>
    <property type="match status" value="1"/>
</dbReference>
<keyword evidence="1" id="KW-1133">Transmembrane helix</keyword>
<dbReference type="eggNOG" id="ENOG5032ZH4">
    <property type="taxonomic scope" value="Bacteria"/>
</dbReference>
<reference evidence="2 3" key="1">
    <citation type="journal article" date="2014" name="Genome Announc.">
        <title>Draft Genome Sequence of Lutibaculum baratangense Strain AMV1T, Isolated from a Mud Volcano in Andamans, India.</title>
        <authorList>
            <person name="Singh A."/>
            <person name="Sreenivas A."/>
            <person name="Sathyanarayana Reddy G."/>
            <person name="Pinnaka A.K."/>
            <person name="Shivaji S."/>
        </authorList>
    </citation>
    <scope>NUCLEOTIDE SEQUENCE [LARGE SCALE GENOMIC DNA]</scope>
    <source>
        <strain evidence="2 3">AMV1</strain>
    </source>
</reference>
<gene>
    <name evidence="2" type="ORF">N177_3230</name>
</gene>
<name>V4QTR6_9HYPH</name>
<dbReference type="EMBL" id="AWXZ01000039">
    <property type="protein sequence ID" value="ESR23162.1"/>
    <property type="molecule type" value="Genomic_DNA"/>
</dbReference>
<organism evidence="2 3">
    <name type="scientific">Lutibaculum baratangense AMV1</name>
    <dbReference type="NCBI Taxonomy" id="631454"/>
    <lineage>
        <taxon>Bacteria</taxon>
        <taxon>Pseudomonadati</taxon>
        <taxon>Pseudomonadota</taxon>
        <taxon>Alphaproteobacteria</taxon>
        <taxon>Hyphomicrobiales</taxon>
        <taxon>Tepidamorphaceae</taxon>
        <taxon>Lutibaculum</taxon>
    </lineage>
</organism>
<dbReference type="Proteomes" id="UP000017819">
    <property type="component" value="Unassembled WGS sequence"/>
</dbReference>
<evidence type="ECO:0000256" key="1">
    <source>
        <dbReference type="SAM" id="Phobius"/>
    </source>
</evidence>
<feature type="transmembrane region" description="Helical" evidence="1">
    <location>
        <begin position="33"/>
        <end position="54"/>
    </location>
</feature>
<keyword evidence="1" id="KW-0472">Membrane</keyword>